<dbReference type="AlphaFoldDB" id="A0A9P1H791"/>
<evidence type="ECO:0000313" key="8">
    <source>
        <dbReference type="EMBL" id="CAI4217307.1"/>
    </source>
</evidence>
<dbReference type="PROSITE" id="PS50850">
    <property type="entry name" value="MFS"/>
    <property type="match status" value="1"/>
</dbReference>
<reference evidence="8" key="1">
    <citation type="submission" date="2022-11" db="EMBL/GenBank/DDBJ databases">
        <authorList>
            <person name="Scott C."/>
            <person name="Bruce N."/>
        </authorList>
    </citation>
    <scope>NUCLEOTIDE SEQUENCE</scope>
</reference>
<organism evidence="8 9">
    <name type="scientific">Parascedosporium putredinis</name>
    <dbReference type="NCBI Taxonomy" id="1442378"/>
    <lineage>
        <taxon>Eukaryota</taxon>
        <taxon>Fungi</taxon>
        <taxon>Dikarya</taxon>
        <taxon>Ascomycota</taxon>
        <taxon>Pezizomycotina</taxon>
        <taxon>Sordariomycetes</taxon>
        <taxon>Hypocreomycetidae</taxon>
        <taxon>Microascales</taxon>
        <taxon>Microascaceae</taxon>
        <taxon>Parascedosporium</taxon>
    </lineage>
</organism>
<dbReference type="GO" id="GO:0016020">
    <property type="term" value="C:membrane"/>
    <property type="evidence" value="ECO:0007669"/>
    <property type="project" value="UniProtKB-SubCell"/>
</dbReference>
<feature type="transmembrane region" description="Helical" evidence="6">
    <location>
        <begin position="248"/>
        <end position="270"/>
    </location>
</feature>
<dbReference type="InterPro" id="IPR005828">
    <property type="entry name" value="MFS_sugar_transport-like"/>
</dbReference>
<gene>
    <name evidence="8" type="ORF">PPNO1_LOCUS6918</name>
</gene>
<keyword evidence="5 6" id="KW-0472">Membrane</keyword>
<dbReference type="Pfam" id="PF00083">
    <property type="entry name" value="Sugar_tr"/>
    <property type="match status" value="2"/>
</dbReference>
<evidence type="ECO:0000313" key="9">
    <source>
        <dbReference type="Proteomes" id="UP000838763"/>
    </source>
</evidence>
<keyword evidence="9" id="KW-1185">Reference proteome</keyword>
<feature type="transmembrane region" description="Helical" evidence="6">
    <location>
        <begin position="185"/>
        <end position="203"/>
    </location>
</feature>
<dbReference type="PANTHER" id="PTHR48020:SF25">
    <property type="entry name" value="SUGAR TRANSPORTER, PUTATIVE (AFU_ORTHOLOGUE AFUA_7G05830)-RELATED"/>
    <property type="match status" value="1"/>
</dbReference>
<proteinExistence type="predicted"/>
<dbReference type="GO" id="GO:0022857">
    <property type="term" value="F:transmembrane transporter activity"/>
    <property type="evidence" value="ECO:0007669"/>
    <property type="project" value="InterPro"/>
</dbReference>
<evidence type="ECO:0000256" key="6">
    <source>
        <dbReference type="SAM" id="Phobius"/>
    </source>
</evidence>
<dbReference type="Proteomes" id="UP000838763">
    <property type="component" value="Unassembled WGS sequence"/>
</dbReference>
<evidence type="ECO:0000256" key="1">
    <source>
        <dbReference type="ARBA" id="ARBA00004141"/>
    </source>
</evidence>
<evidence type="ECO:0000256" key="4">
    <source>
        <dbReference type="ARBA" id="ARBA00022989"/>
    </source>
</evidence>
<comment type="caution">
    <text evidence="8">The sequence shown here is derived from an EMBL/GenBank/DDBJ whole genome shotgun (WGS) entry which is preliminary data.</text>
</comment>
<dbReference type="SUPFAM" id="SSF103473">
    <property type="entry name" value="MFS general substrate transporter"/>
    <property type="match status" value="1"/>
</dbReference>
<dbReference type="EMBL" id="CALLCH030000016">
    <property type="protein sequence ID" value="CAI4217307.1"/>
    <property type="molecule type" value="Genomic_DNA"/>
</dbReference>
<name>A0A9P1H791_9PEZI</name>
<evidence type="ECO:0000256" key="2">
    <source>
        <dbReference type="ARBA" id="ARBA00022448"/>
    </source>
</evidence>
<dbReference type="PANTHER" id="PTHR48020">
    <property type="entry name" value="PROTON MYO-INOSITOL COTRANSPORTER"/>
    <property type="match status" value="1"/>
</dbReference>
<accession>A0A9P1H791</accession>
<sequence length="579" mass="64462">MPGSDELDLAASSEDSSSYADLSMAVPALEESKKLSNPLGGLEPDELVVRATEYCELHGITEEEDIRAFQIGAQLAGNIEEWNAIHGISEEEKAVLQEEVEHKWKNPRMLYLIVAICSLCATVQGMDETVVNGAQAFYKHQFGIGGDSARDTWLLGLVNGAPYLCCAVFGCWLTHPMNQRLGRRGTIFVCEIVSIIACIWQAVTNNWWHLFIARCALGFGLGPKSATTPMFAAECAPPRLRGALVMQWQMWTAFGIMLGYAADLALYEVPDVGNIVGLRWRLMLASAALPAILCAGLVWTIPESPRWYLNKEKPIQAYQSMCRLRFIKIQAARDIFYADALLNAEKSVSRKAGMKELLTVRRNRNAFVASEIVMFMQQFCGINVVAYYSTEIFLAANFKERAALFASFGFGVINFVFALPAFWTIDTFGRRNLLLATFPGPVPFTYSAEAYPLYIRPIGMSCATATTWFFNFLLAVTWPSLQSTFTSTGAFSWYAGWNIIGFVLVLLFLPETKGHTLEELDAVFDVPVSSLIRYGKEEFIWFWKSKIFRQDVPKPVPPHSSALGDRITPLVVVPAVSEA</sequence>
<feature type="transmembrane region" description="Helical" evidence="6">
    <location>
        <begin position="282"/>
        <end position="301"/>
    </location>
</feature>
<dbReference type="OrthoDB" id="5290825at2759"/>
<feature type="domain" description="Major facilitator superfamily (MFS) profile" evidence="7">
    <location>
        <begin position="113"/>
        <end position="513"/>
    </location>
</feature>
<feature type="transmembrane region" description="Helical" evidence="6">
    <location>
        <begin position="153"/>
        <end position="173"/>
    </location>
</feature>
<dbReference type="InterPro" id="IPR036259">
    <property type="entry name" value="MFS_trans_sf"/>
</dbReference>
<comment type="subcellular location">
    <subcellularLocation>
        <location evidence="1">Membrane</location>
        <topology evidence="1">Multi-pass membrane protein</topology>
    </subcellularLocation>
</comment>
<keyword evidence="4 6" id="KW-1133">Transmembrane helix</keyword>
<feature type="transmembrane region" description="Helical" evidence="6">
    <location>
        <begin position="458"/>
        <end position="478"/>
    </location>
</feature>
<feature type="transmembrane region" description="Helical" evidence="6">
    <location>
        <begin position="402"/>
        <end position="423"/>
    </location>
</feature>
<dbReference type="InterPro" id="IPR050814">
    <property type="entry name" value="Myo-inositol_Transporter"/>
</dbReference>
<keyword evidence="3 6" id="KW-0812">Transmembrane</keyword>
<dbReference type="InterPro" id="IPR020846">
    <property type="entry name" value="MFS_dom"/>
</dbReference>
<evidence type="ECO:0000256" key="5">
    <source>
        <dbReference type="ARBA" id="ARBA00023136"/>
    </source>
</evidence>
<evidence type="ECO:0000256" key="3">
    <source>
        <dbReference type="ARBA" id="ARBA00022692"/>
    </source>
</evidence>
<feature type="transmembrane region" description="Helical" evidence="6">
    <location>
        <begin position="366"/>
        <end position="390"/>
    </location>
</feature>
<evidence type="ECO:0000259" key="7">
    <source>
        <dbReference type="PROSITE" id="PS50850"/>
    </source>
</evidence>
<dbReference type="Gene3D" id="1.20.1250.20">
    <property type="entry name" value="MFS general substrate transporter like domains"/>
    <property type="match status" value="2"/>
</dbReference>
<feature type="transmembrane region" description="Helical" evidence="6">
    <location>
        <begin position="490"/>
        <end position="509"/>
    </location>
</feature>
<protein>
    <recommendedName>
        <fullName evidence="7">Major facilitator superfamily (MFS) profile domain-containing protein</fullName>
    </recommendedName>
</protein>
<keyword evidence="2" id="KW-0813">Transport</keyword>